<accession>A6DN52</accession>
<dbReference type="STRING" id="313628.LNTAR_06129"/>
<comment type="caution">
    <text evidence="1">The sequence shown here is derived from an EMBL/GenBank/DDBJ whole genome shotgun (WGS) entry which is preliminary data.</text>
</comment>
<keyword evidence="2" id="KW-1185">Reference proteome</keyword>
<name>A6DN52_9BACT</name>
<sequence length="156" mass="17946">MKDFFKILAITMTVFFIMAGACAYSVYKSHKNFPEYAKKEFLYEKYKDYLNSIDQELASSTSLLDFAAKIEKLEHPEEVIYLCLEKESDFDNHSNDNDEIEIIKKFESGSKSTYTSNGTGYGRINGQNIVIIKHDVSSQKGLETCVIYFKHESESK</sequence>
<reference evidence="1 2" key="1">
    <citation type="journal article" date="2010" name="J. Bacteriol.">
        <title>Genome sequence of Lentisphaera araneosa HTCC2155T, the type species of the order Lentisphaerales in the phylum Lentisphaerae.</title>
        <authorList>
            <person name="Thrash J.C."/>
            <person name="Cho J.C."/>
            <person name="Vergin K.L."/>
            <person name="Morris R.M."/>
            <person name="Giovannoni S.J."/>
        </authorList>
    </citation>
    <scope>NUCLEOTIDE SEQUENCE [LARGE SCALE GENOMIC DNA]</scope>
    <source>
        <strain evidence="1 2">HTCC2155</strain>
    </source>
</reference>
<evidence type="ECO:0008006" key="3">
    <source>
        <dbReference type="Google" id="ProtNLM"/>
    </source>
</evidence>
<protein>
    <recommendedName>
        <fullName evidence="3">Lipoprotein</fullName>
    </recommendedName>
</protein>
<evidence type="ECO:0000313" key="2">
    <source>
        <dbReference type="Proteomes" id="UP000004947"/>
    </source>
</evidence>
<organism evidence="1 2">
    <name type="scientific">Lentisphaera araneosa HTCC2155</name>
    <dbReference type="NCBI Taxonomy" id="313628"/>
    <lineage>
        <taxon>Bacteria</taxon>
        <taxon>Pseudomonadati</taxon>
        <taxon>Lentisphaerota</taxon>
        <taxon>Lentisphaeria</taxon>
        <taxon>Lentisphaerales</taxon>
        <taxon>Lentisphaeraceae</taxon>
        <taxon>Lentisphaera</taxon>
    </lineage>
</organism>
<dbReference type="EMBL" id="ABCK01000013">
    <property type="protein sequence ID" value="EDM26800.1"/>
    <property type="molecule type" value="Genomic_DNA"/>
</dbReference>
<dbReference type="AlphaFoldDB" id="A6DN52"/>
<dbReference type="Proteomes" id="UP000004947">
    <property type="component" value="Unassembled WGS sequence"/>
</dbReference>
<dbReference type="PROSITE" id="PS51257">
    <property type="entry name" value="PROKAR_LIPOPROTEIN"/>
    <property type="match status" value="1"/>
</dbReference>
<dbReference type="RefSeq" id="WP_007279295.1">
    <property type="nucleotide sequence ID" value="NZ_ABCK01000013.1"/>
</dbReference>
<evidence type="ECO:0000313" key="1">
    <source>
        <dbReference type="EMBL" id="EDM26800.1"/>
    </source>
</evidence>
<proteinExistence type="predicted"/>
<gene>
    <name evidence="1" type="ORF">LNTAR_06129</name>
</gene>